<feature type="compositionally biased region" description="Basic and acidic residues" evidence="8">
    <location>
        <begin position="1"/>
        <end position="19"/>
    </location>
</feature>
<accession>A0A1H7QF18</accession>
<dbReference type="InterPro" id="IPR050165">
    <property type="entry name" value="DHAD_IlvD/Edd"/>
</dbReference>
<dbReference type="InterPro" id="IPR042096">
    <property type="entry name" value="Dihydro-acid_dehy_C"/>
</dbReference>
<feature type="binding site" description="via carbamate group" evidence="6">
    <location>
        <position position="126"/>
    </location>
    <ligand>
        <name>Mg(2+)</name>
        <dbReference type="ChEBI" id="CHEBI:18420"/>
    </ligand>
</feature>
<keyword evidence="6" id="KW-0028">Amino-acid biosynthesis</keyword>
<evidence type="ECO:0000259" key="10">
    <source>
        <dbReference type="Pfam" id="PF24877"/>
    </source>
</evidence>
<dbReference type="PANTHER" id="PTHR21000:SF5">
    <property type="entry name" value="DIHYDROXY-ACID DEHYDRATASE, MITOCHONDRIAL"/>
    <property type="match status" value="1"/>
</dbReference>
<name>A0A1H7QF18_9RHOB</name>
<dbReference type="InterPro" id="IPR000581">
    <property type="entry name" value="ILV_EDD_N"/>
</dbReference>
<evidence type="ECO:0000313" key="12">
    <source>
        <dbReference type="Proteomes" id="UP000199582"/>
    </source>
</evidence>
<dbReference type="Pfam" id="PF24877">
    <property type="entry name" value="ILV_EDD_C"/>
    <property type="match status" value="1"/>
</dbReference>
<keyword evidence="6" id="KW-0460">Magnesium</keyword>
<dbReference type="NCBIfam" id="NF002068">
    <property type="entry name" value="PRK00911.1"/>
    <property type="match status" value="1"/>
</dbReference>
<dbReference type="EC" id="4.2.1.9" evidence="6 7"/>
<evidence type="ECO:0000256" key="2">
    <source>
        <dbReference type="ARBA" id="ARBA00022723"/>
    </source>
</evidence>
<dbReference type="HAMAP" id="MF_00012">
    <property type="entry name" value="IlvD"/>
    <property type="match status" value="1"/>
</dbReference>
<comment type="cofactor">
    <cofactor evidence="6">
        <name>Mg(2+)</name>
        <dbReference type="ChEBI" id="CHEBI:18420"/>
    </cofactor>
</comment>
<dbReference type="FunFam" id="3.50.30.80:FF:000001">
    <property type="entry name" value="Dihydroxy-acid dehydratase"/>
    <property type="match status" value="1"/>
</dbReference>
<dbReference type="STRING" id="1287727.SAMN05443999_105254"/>
<evidence type="ECO:0000256" key="8">
    <source>
        <dbReference type="SAM" id="MobiDB-lite"/>
    </source>
</evidence>
<evidence type="ECO:0000256" key="5">
    <source>
        <dbReference type="ARBA" id="ARBA00023239"/>
    </source>
</evidence>
<dbReference type="Pfam" id="PF00920">
    <property type="entry name" value="ILVD_EDD_N"/>
    <property type="match status" value="1"/>
</dbReference>
<proteinExistence type="inferred from homology"/>
<comment type="cofactor">
    <cofactor evidence="6">
        <name>[2Fe-2S] cluster</name>
        <dbReference type="ChEBI" id="CHEBI:190135"/>
    </cofactor>
    <text evidence="6">Binds 1 [2Fe-2S] cluster per subunit. This cluster acts as a Lewis acid cofactor.</text>
</comment>
<evidence type="ECO:0000256" key="7">
    <source>
        <dbReference type="NCBIfam" id="TIGR00110"/>
    </source>
</evidence>
<dbReference type="Gene3D" id="3.50.30.80">
    <property type="entry name" value="IlvD/EDD C-terminal domain-like"/>
    <property type="match status" value="1"/>
</dbReference>
<sequence length="563" mass="59053">MPDPRHNSRRLLDGPDRAPARAMMKGAGFTDEDLRKPQIGVAHCWIGTMPCNANHRDLAQKVMAGIRASGGTPVEINTIAINDAIPTGTEGMRASLISREVIADSVELVARGHLLDGLVTISGCDKTIPAMTMVLGRLNIPGVMLYGGSIMFGRCNRRTGEFGRRNLTIQDVFEAVGAYNAGHIDAEEFKDVEDHACPGAGACGGQFTANTMAGAYEMLGMSPLNWNGIPAVDTHKADAAEACGALVMDLLNRDVRPRDIVTRQSFENAICGVMATGGSTNAVLHLLATAKEYDVRLTIDDFDAISRKTPVIADLKPWGTYTAPEMFEAGGMAVVGKRLKQAGLLHGAAMTVTGKTIGEAIDAIAEPDGQQVIRSLDQAIKPEGGIAILRGNIAPGGCVIKLSGQKRNNHTGPARVFEKGEDAFDAVKAGAIKPGDVVVIRNAGPKGAPGMPEMLHVTAALQGAGLGASVVLITDGRFSGATHGFMIGHVVPEAAEGGPIAALHDGDMISIDVAKRLLDVDLNADELRSRLAGWVSPTTDARRGVFAKYAKMVSSASEGATTS</sequence>
<dbReference type="UniPathway" id="UPA00049">
    <property type="reaction ID" value="UER00061"/>
</dbReference>
<dbReference type="InterPro" id="IPR037237">
    <property type="entry name" value="IlvD/EDD_N"/>
</dbReference>
<comment type="subunit">
    <text evidence="6">Homodimer.</text>
</comment>
<evidence type="ECO:0000313" key="11">
    <source>
        <dbReference type="EMBL" id="SEL46506.1"/>
    </source>
</evidence>
<dbReference type="UniPathway" id="UPA00047">
    <property type="reaction ID" value="UER00057"/>
</dbReference>
<dbReference type="SUPFAM" id="SSF52016">
    <property type="entry name" value="LeuD/IlvD-like"/>
    <property type="match status" value="1"/>
</dbReference>
<evidence type="ECO:0000256" key="4">
    <source>
        <dbReference type="ARBA" id="ARBA00023014"/>
    </source>
</evidence>
<comment type="similarity">
    <text evidence="1 6">Belongs to the IlvD/Edd family.</text>
</comment>
<dbReference type="RefSeq" id="WP_093035891.1">
    <property type="nucleotide sequence ID" value="NZ_FOAG01000005.1"/>
</dbReference>
<keyword evidence="6" id="KW-0100">Branched-chain amino acid biosynthesis</keyword>
<dbReference type="OrthoDB" id="9807077at2"/>
<organism evidence="11 12">
    <name type="scientific">Roseovarius azorensis</name>
    <dbReference type="NCBI Taxonomy" id="1287727"/>
    <lineage>
        <taxon>Bacteria</taxon>
        <taxon>Pseudomonadati</taxon>
        <taxon>Pseudomonadota</taxon>
        <taxon>Alphaproteobacteria</taxon>
        <taxon>Rhodobacterales</taxon>
        <taxon>Roseobacteraceae</taxon>
        <taxon>Roseovarius</taxon>
    </lineage>
</organism>
<dbReference type="SUPFAM" id="SSF143975">
    <property type="entry name" value="IlvD/EDD N-terminal domain-like"/>
    <property type="match status" value="1"/>
</dbReference>
<dbReference type="GO" id="GO:0009099">
    <property type="term" value="P:L-valine biosynthetic process"/>
    <property type="evidence" value="ECO:0007669"/>
    <property type="project" value="UniProtKB-UniRule"/>
</dbReference>
<dbReference type="Proteomes" id="UP000199582">
    <property type="component" value="Unassembled WGS sequence"/>
</dbReference>
<keyword evidence="6" id="KW-0001">2Fe-2S</keyword>
<keyword evidence="2 6" id="KW-0479">Metal-binding</keyword>
<comment type="caution">
    <text evidence="6">Lacks conserved residue(s) required for the propagation of feature annotation.</text>
</comment>
<feature type="binding site" evidence="6">
    <location>
        <position position="125"/>
    </location>
    <ligand>
        <name>Mg(2+)</name>
        <dbReference type="ChEBI" id="CHEBI:18420"/>
    </ligand>
</feature>
<keyword evidence="12" id="KW-1185">Reference proteome</keyword>
<dbReference type="GO" id="GO:0004160">
    <property type="term" value="F:dihydroxy-acid dehydratase activity"/>
    <property type="evidence" value="ECO:0007669"/>
    <property type="project" value="UniProtKB-UniRule"/>
</dbReference>
<dbReference type="GO" id="GO:0051537">
    <property type="term" value="F:2 iron, 2 sulfur cluster binding"/>
    <property type="evidence" value="ECO:0007669"/>
    <property type="project" value="UniProtKB-UniRule"/>
</dbReference>
<comment type="catalytic activity">
    <reaction evidence="6">
        <text>(2R,3R)-2,3-dihydroxy-3-methylpentanoate = (S)-3-methyl-2-oxopentanoate + H2O</text>
        <dbReference type="Rhea" id="RHEA:27694"/>
        <dbReference type="ChEBI" id="CHEBI:15377"/>
        <dbReference type="ChEBI" id="CHEBI:35146"/>
        <dbReference type="ChEBI" id="CHEBI:49258"/>
        <dbReference type="EC" id="4.2.1.9"/>
    </reaction>
</comment>
<dbReference type="GO" id="GO:0009097">
    <property type="term" value="P:isoleucine biosynthetic process"/>
    <property type="evidence" value="ECO:0007669"/>
    <property type="project" value="UniProtKB-UniRule"/>
</dbReference>
<feature type="active site" description="Proton acceptor" evidence="6">
    <location>
        <position position="479"/>
    </location>
</feature>
<dbReference type="InterPro" id="IPR056740">
    <property type="entry name" value="ILV_EDD_C"/>
</dbReference>
<evidence type="ECO:0000256" key="3">
    <source>
        <dbReference type="ARBA" id="ARBA00023004"/>
    </source>
</evidence>
<feature type="region of interest" description="Disordered" evidence="8">
    <location>
        <begin position="1"/>
        <end position="20"/>
    </location>
</feature>
<dbReference type="AlphaFoldDB" id="A0A1H7QF18"/>
<keyword evidence="4 6" id="KW-0411">Iron-sulfur</keyword>
<comment type="catalytic activity">
    <reaction evidence="6">
        <text>(2R)-2,3-dihydroxy-3-methylbutanoate = 3-methyl-2-oxobutanoate + H2O</text>
        <dbReference type="Rhea" id="RHEA:24809"/>
        <dbReference type="ChEBI" id="CHEBI:11851"/>
        <dbReference type="ChEBI" id="CHEBI:15377"/>
        <dbReference type="ChEBI" id="CHEBI:49072"/>
        <dbReference type="EC" id="4.2.1.9"/>
    </reaction>
</comment>
<feature type="binding site" evidence="6">
    <location>
        <position position="51"/>
    </location>
    <ligand>
        <name>[2Fe-2S] cluster</name>
        <dbReference type="ChEBI" id="CHEBI:190135"/>
    </ligand>
</feature>
<dbReference type="NCBIfam" id="TIGR00110">
    <property type="entry name" value="ilvD"/>
    <property type="match status" value="1"/>
</dbReference>
<dbReference type="InterPro" id="IPR004404">
    <property type="entry name" value="DihydroxyA_deHydtase"/>
</dbReference>
<gene>
    <name evidence="6" type="primary">ilvD</name>
    <name evidence="11" type="ORF">SAMN05443999_105254</name>
</gene>
<comment type="pathway">
    <text evidence="6">Amino-acid biosynthesis; L-valine biosynthesis; L-valine from pyruvate: step 3/4.</text>
</comment>
<evidence type="ECO:0000259" key="9">
    <source>
        <dbReference type="Pfam" id="PF00920"/>
    </source>
</evidence>
<keyword evidence="5 6" id="KW-0456">Lyase</keyword>
<comment type="pathway">
    <text evidence="6">Amino-acid biosynthesis; L-isoleucine biosynthesis; L-isoleucine from 2-oxobutanoate: step 3/4.</text>
</comment>
<evidence type="ECO:0000256" key="1">
    <source>
        <dbReference type="ARBA" id="ARBA00006486"/>
    </source>
</evidence>
<dbReference type="EMBL" id="FOAG01000005">
    <property type="protein sequence ID" value="SEL46506.1"/>
    <property type="molecule type" value="Genomic_DNA"/>
</dbReference>
<feature type="domain" description="Dihydroxy-acid/6-phosphogluconate dehydratase C-terminal" evidence="10">
    <location>
        <begin position="371"/>
        <end position="560"/>
    </location>
</feature>
<dbReference type="GO" id="GO:0000287">
    <property type="term" value="F:magnesium ion binding"/>
    <property type="evidence" value="ECO:0007669"/>
    <property type="project" value="UniProtKB-UniRule"/>
</dbReference>
<feature type="binding site" evidence="6">
    <location>
        <position position="453"/>
    </location>
    <ligand>
        <name>Mg(2+)</name>
        <dbReference type="ChEBI" id="CHEBI:18420"/>
    </ligand>
</feature>
<comment type="function">
    <text evidence="6">Functions in the biosynthesis of branched-chain amino acids. Catalyzes the dehydration of (2R,3R)-2,3-dihydroxy-3-methylpentanoate (2,3-dihydroxy-3-methylvalerate) into 2-oxo-3-methylpentanoate (2-oxo-3-methylvalerate) and of (2R)-2,3-dihydroxy-3-methylbutanoate (2,3-dihydroxyisovalerate) into 2-oxo-3-methylbutanoate (2-oxoisovalerate), the penultimate precursor to L-isoleucine and L-valine, respectively.</text>
</comment>
<dbReference type="PANTHER" id="PTHR21000">
    <property type="entry name" value="DIHYDROXY-ACID DEHYDRATASE DAD"/>
    <property type="match status" value="1"/>
</dbReference>
<evidence type="ECO:0000256" key="6">
    <source>
        <dbReference type="HAMAP-Rule" id="MF_00012"/>
    </source>
</evidence>
<protein>
    <recommendedName>
        <fullName evidence="6 7">Dihydroxy-acid dehydratase</fullName>
        <shortName evidence="6">DAD</shortName>
        <ecNumber evidence="6 7">4.2.1.9</ecNumber>
    </recommendedName>
</protein>
<feature type="domain" description="Dihydroxy-acid/6-phosphogluconate dehydratase N-terminal" evidence="9">
    <location>
        <begin position="36"/>
        <end position="359"/>
    </location>
</feature>
<feature type="modified residue" description="N6-carboxylysine" evidence="6">
    <location>
        <position position="126"/>
    </location>
</feature>
<feature type="binding site" evidence="6">
    <location>
        <position position="83"/>
    </location>
    <ligand>
        <name>Mg(2+)</name>
        <dbReference type="ChEBI" id="CHEBI:18420"/>
    </ligand>
</feature>
<reference evidence="11 12" key="1">
    <citation type="submission" date="2016-10" db="EMBL/GenBank/DDBJ databases">
        <authorList>
            <person name="de Groot N.N."/>
        </authorList>
    </citation>
    <scope>NUCLEOTIDE SEQUENCE [LARGE SCALE GENOMIC DNA]</scope>
    <source>
        <strain evidence="11 12">DSM 100674</strain>
    </source>
</reference>
<keyword evidence="3 6" id="KW-0408">Iron</keyword>